<dbReference type="EMBL" id="ML978084">
    <property type="protein sequence ID" value="KAF2008393.1"/>
    <property type="molecule type" value="Genomic_DNA"/>
</dbReference>
<reference evidence="3" key="1">
    <citation type="journal article" date="2020" name="Stud. Mycol.">
        <title>101 Dothideomycetes genomes: a test case for predicting lifestyles and emergence of pathogens.</title>
        <authorList>
            <person name="Haridas S."/>
            <person name="Albert R."/>
            <person name="Binder M."/>
            <person name="Bloem J."/>
            <person name="Labutti K."/>
            <person name="Salamov A."/>
            <person name="Andreopoulos B."/>
            <person name="Baker S."/>
            <person name="Barry K."/>
            <person name="Bills G."/>
            <person name="Bluhm B."/>
            <person name="Cannon C."/>
            <person name="Castanera R."/>
            <person name="Culley D."/>
            <person name="Daum C."/>
            <person name="Ezra D."/>
            <person name="Gonzalez J."/>
            <person name="Henrissat B."/>
            <person name="Kuo A."/>
            <person name="Liang C."/>
            <person name="Lipzen A."/>
            <person name="Lutzoni F."/>
            <person name="Magnuson J."/>
            <person name="Mondo S."/>
            <person name="Nolan M."/>
            <person name="Ohm R."/>
            <person name="Pangilinan J."/>
            <person name="Park H.-J."/>
            <person name="Ramirez L."/>
            <person name="Alfaro M."/>
            <person name="Sun H."/>
            <person name="Tritt A."/>
            <person name="Yoshinaga Y."/>
            <person name="Zwiers L.-H."/>
            <person name="Turgeon B."/>
            <person name="Goodwin S."/>
            <person name="Spatafora J."/>
            <person name="Crous P."/>
            <person name="Grigoriev I."/>
        </authorList>
    </citation>
    <scope>NUCLEOTIDE SEQUENCE</scope>
    <source>
        <strain evidence="3">CBS 175.79</strain>
    </source>
</reference>
<dbReference type="AlphaFoldDB" id="A0A6A5X614"/>
<evidence type="ECO:0000313" key="4">
    <source>
        <dbReference type="Proteomes" id="UP000799778"/>
    </source>
</evidence>
<dbReference type="RefSeq" id="XP_033376732.1">
    <property type="nucleotide sequence ID" value="XM_033525563.1"/>
</dbReference>
<dbReference type="PANTHER" id="PTHR24320:SF154">
    <property type="entry name" value="OXIDOREDUCTASE, SHORT-CHAIN DEHYDROGENASE_REDUCTASE FAMILY (AFU_ORTHOLOGUE AFUA_2G04560)"/>
    <property type="match status" value="1"/>
</dbReference>
<organism evidence="3 4">
    <name type="scientific">Aaosphaeria arxii CBS 175.79</name>
    <dbReference type="NCBI Taxonomy" id="1450172"/>
    <lineage>
        <taxon>Eukaryota</taxon>
        <taxon>Fungi</taxon>
        <taxon>Dikarya</taxon>
        <taxon>Ascomycota</taxon>
        <taxon>Pezizomycotina</taxon>
        <taxon>Dothideomycetes</taxon>
        <taxon>Pleosporomycetidae</taxon>
        <taxon>Pleosporales</taxon>
        <taxon>Pleosporales incertae sedis</taxon>
        <taxon>Aaosphaeria</taxon>
    </lineage>
</organism>
<sequence>MAPAIQGQVSFNPHTGIQPLGGKVIFITGGTAGIGAETMRYLAAHRPAHIYFSGRNKESGNALVAEISKQFVGVGLTFIAMDLSSFASIASAVKAEFKHDRLDRLINNAGIMAQPFTLSKDGYEIQFATNHLGHAMLLKHLLPTLLKTAKLPNGDVRVVSLTSLGFRYHPSAGIDFERLESGSSLSYMGTGGWLRYGQSKLANILYASELARRYPQITSVSVHPGVVKTPLVNTQTWYNRMLIHASQFINGGLMKPSQGAWNTVWAVAAAEKEDLRNGTFYLPVGFDGWDNTLDKAAKDEKLASQLWEWTEEVLARY</sequence>
<evidence type="ECO:0000256" key="1">
    <source>
        <dbReference type="ARBA" id="ARBA00006484"/>
    </source>
</evidence>
<name>A0A6A5X614_9PLEO</name>
<accession>A0A6A5X614</accession>
<keyword evidence="4" id="KW-1185">Reference proteome</keyword>
<dbReference type="GO" id="GO:0016491">
    <property type="term" value="F:oxidoreductase activity"/>
    <property type="evidence" value="ECO:0007669"/>
    <property type="project" value="UniProtKB-KW"/>
</dbReference>
<proteinExistence type="inferred from homology"/>
<dbReference type="Pfam" id="PF00106">
    <property type="entry name" value="adh_short"/>
    <property type="match status" value="1"/>
</dbReference>
<gene>
    <name evidence="3" type="ORF">BU24DRAFT_403275</name>
</gene>
<keyword evidence="2" id="KW-0560">Oxidoreductase</keyword>
<protein>
    <submittedName>
        <fullName evidence="3">Short-chain dehydrogenase/ reductase-like protein</fullName>
    </submittedName>
</protein>
<dbReference type="OrthoDB" id="191139at2759"/>
<evidence type="ECO:0000256" key="2">
    <source>
        <dbReference type="ARBA" id="ARBA00023002"/>
    </source>
</evidence>
<dbReference type="InterPro" id="IPR002347">
    <property type="entry name" value="SDR_fam"/>
</dbReference>
<dbReference type="PRINTS" id="PR00081">
    <property type="entry name" value="GDHRDH"/>
</dbReference>
<dbReference type="SUPFAM" id="SSF51735">
    <property type="entry name" value="NAD(P)-binding Rossmann-fold domains"/>
    <property type="match status" value="1"/>
</dbReference>
<evidence type="ECO:0000313" key="3">
    <source>
        <dbReference type="EMBL" id="KAF2008393.1"/>
    </source>
</evidence>
<dbReference type="Gene3D" id="3.40.50.720">
    <property type="entry name" value="NAD(P)-binding Rossmann-like Domain"/>
    <property type="match status" value="1"/>
</dbReference>
<dbReference type="InterPro" id="IPR036291">
    <property type="entry name" value="NAD(P)-bd_dom_sf"/>
</dbReference>
<dbReference type="PANTHER" id="PTHR24320">
    <property type="entry name" value="RETINOL DEHYDROGENASE"/>
    <property type="match status" value="1"/>
</dbReference>
<comment type="similarity">
    <text evidence="1">Belongs to the short-chain dehydrogenases/reductases (SDR) family.</text>
</comment>
<dbReference type="Proteomes" id="UP000799778">
    <property type="component" value="Unassembled WGS sequence"/>
</dbReference>
<dbReference type="GeneID" id="54282960"/>